<comment type="subcellular location">
    <subcellularLocation>
        <location evidence="1">Mitochondrion outer membrane</location>
        <topology evidence="1">Single-pass membrane protein</topology>
    </subcellularLocation>
</comment>
<dbReference type="InterPro" id="IPR019603">
    <property type="entry name" value="Tom5"/>
</dbReference>
<accession>U7PR50</accession>
<evidence type="ECO:0000256" key="2">
    <source>
        <dbReference type="ARBA" id="ARBA00022448"/>
    </source>
</evidence>
<protein>
    <recommendedName>
        <fullName evidence="12">Mitochondrial outer membrane translocase complex, subunit Tom5</fullName>
    </recommendedName>
</protein>
<dbReference type="eggNOG" id="ENOG502RM10">
    <property type="taxonomic scope" value="Eukaryota"/>
</dbReference>
<sequence length="48" mass="5490">MFAAPPKYSEEDIRRGENEATGTMRQFVVASIILYLSPFALETVWKLL</sequence>
<dbReference type="Pfam" id="PF10642">
    <property type="entry name" value="Tom5"/>
    <property type="match status" value="1"/>
</dbReference>
<organism evidence="10 11">
    <name type="scientific">Sporothrix schenckii (strain ATCC 58251 / de Perez 2211183)</name>
    <name type="common">Rose-picker's disease fungus</name>
    <dbReference type="NCBI Taxonomy" id="1391915"/>
    <lineage>
        <taxon>Eukaryota</taxon>
        <taxon>Fungi</taxon>
        <taxon>Dikarya</taxon>
        <taxon>Ascomycota</taxon>
        <taxon>Pezizomycotina</taxon>
        <taxon>Sordariomycetes</taxon>
        <taxon>Sordariomycetidae</taxon>
        <taxon>Ophiostomatales</taxon>
        <taxon>Ophiostomataceae</taxon>
        <taxon>Sporothrix</taxon>
    </lineage>
</organism>
<name>U7PR50_SPOS1</name>
<keyword evidence="6" id="KW-1133">Transmembrane helix</keyword>
<evidence type="ECO:0000256" key="4">
    <source>
        <dbReference type="ARBA" id="ARBA00022787"/>
    </source>
</evidence>
<keyword evidence="7" id="KW-0496">Mitochondrion</keyword>
<evidence type="ECO:0008006" key="12">
    <source>
        <dbReference type="Google" id="ProtNLM"/>
    </source>
</evidence>
<evidence type="ECO:0000313" key="11">
    <source>
        <dbReference type="Proteomes" id="UP000018087"/>
    </source>
</evidence>
<dbReference type="HOGENOM" id="CLU_209440_1_0_1"/>
<keyword evidence="11" id="KW-1185">Reference proteome</keyword>
<evidence type="ECO:0000256" key="3">
    <source>
        <dbReference type="ARBA" id="ARBA00022692"/>
    </source>
</evidence>
<comment type="similarity">
    <text evidence="9">Belongs to the Tom5 family.</text>
</comment>
<evidence type="ECO:0000256" key="5">
    <source>
        <dbReference type="ARBA" id="ARBA00022927"/>
    </source>
</evidence>
<keyword evidence="8" id="KW-0472">Membrane</keyword>
<evidence type="ECO:0000256" key="1">
    <source>
        <dbReference type="ARBA" id="ARBA00004572"/>
    </source>
</evidence>
<dbReference type="EMBL" id="KI440848">
    <property type="protein sequence ID" value="ERS96940.1"/>
    <property type="molecule type" value="Genomic_DNA"/>
</dbReference>
<reference evidence="11" key="1">
    <citation type="journal article" date="2014" name="Genome Announc.">
        <title>Genome sequence of the pathogenic fungus Sporothrix schenckii (ATCC 58251).</title>
        <authorList>
            <person name="Cuomo C.A."/>
            <person name="Rodriguez-Del Valle N."/>
            <person name="Perez-Sanchez L."/>
            <person name="Abouelleil A."/>
            <person name="Goldberg J."/>
            <person name="Young S."/>
            <person name="Zeng Q."/>
            <person name="Birren B.W."/>
        </authorList>
    </citation>
    <scope>NUCLEOTIDE SEQUENCE [LARGE SCALE GENOMIC DNA]</scope>
    <source>
        <strain evidence="11">ATCC 58251 / de Perez 2211183</strain>
    </source>
</reference>
<dbReference type="GO" id="GO:0015031">
    <property type="term" value="P:protein transport"/>
    <property type="evidence" value="ECO:0007669"/>
    <property type="project" value="UniProtKB-KW"/>
</dbReference>
<dbReference type="Proteomes" id="UP000018087">
    <property type="component" value="Unassembled WGS sequence"/>
</dbReference>
<dbReference type="GO" id="GO:0006626">
    <property type="term" value="P:protein targeting to mitochondrion"/>
    <property type="evidence" value="ECO:0007669"/>
    <property type="project" value="UniProtKB-ARBA"/>
</dbReference>
<evidence type="ECO:0000256" key="7">
    <source>
        <dbReference type="ARBA" id="ARBA00023128"/>
    </source>
</evidence>
<evidence type="ECO:0000256" key="6">
    <source>
        <dbReference type="ARBA" id="ARBA00022989"/>
    </source>
</evidence>
<keyword evidence="4" id="KW-1000">Mitochondrion outer membrane</keyword>
<evidence type="ECO:0000256" key="9">
    <source>
        <dbReference type="ARBA" id="ARBA00025716"/>
    </source>
</evidence>
<keyword evidence="2" id="KW-0813">Transport</keyword>
<dbReference type="AlphaFoldDB" id="U7PR50"/>
<keyword evidence="5" id="KW-0653">Protein transport</keyword>
<keyword evidence="3" id="KW-0812">Transmembrane</keyword>
<gene>
    <name evidence="10" type="ORF">HMPREF1624_06267</name>
</gene>
<dbReference type="GO" id="GO:0005741">
    <property type="term" value="C:mitochondrial outer membrane"/>
    <property type="evidence" value="ECO:0007669"/>
    <property type="project" value="UniProtKB-SubCell"/>
</dbReference>
<evidence type="ECO:0000313" key="10">
    <source>
        <dbReference type="EMBL" id="ERS96940.1"/>
    </source>
</evidence>
<dbReference type="OrthoDB" id="4150500at2759"/>
<evidence type="ECO:0000256" key="8">
    <source>
        <dbReference type="ARBA" id="ARBA00023136"/>
    </source>
</evidence>
<proteinExistence type="inferred from homology"/>